<dbReference type="PROSITE" id="PS51272">
    <property type="entry name" value="SLH"/>
    <property type="match status" value="3"/>
</dbReference>
<dbReference type="EMBL" id="BMHE01000032">
    <property type="protein sequence ID" value="GFZ97187.1"/>
    <property type="molecule type" value="Genomic_DNA"/>
</dbReference>
<dbReference type="Gene3D" id="2.60.120.430">
    <property type="entry name" value="Galactose-binding lectin"/>
    <property type="match status" value="1"/>
</dbReference>
<evidence type="ECO:0000256" key="2">
    <source>
        <dbReference type="SAM" id="MobiDB-lite"/>
    </source>
</evidence>
<feature type="region of interest" description="Disordered" evidence="2">
    <location>
        <begin position="977"/>
        <end position="1028"/>
    </location>
</feature>
<dbReference type="Pfam" id="PF00149">
    <property type="entry name" value="Metallophos"/>
    <property type="match status" value="1"/>
</dbReference>
<feature type="domain" description="SLH" evidence="3">
    <location>
        <begin position="1174"/>
        <end position="1235"/>
    </location>
</feature>
<dbReference type="InterPro" id="IPR001119">
    <property type="entry name" value="SLH_dom"/>
</dbReference>
<feature type="domain" description="SLH" evidence="3">
    <location>
        <begin position="1110"/>
        <end position="1173"/>
    </location>
</feature>
<dbReference type="Pfam" id="PF00963">
    <property type="entry name" value="Cohesin"/>
    <property type="match status" value="1"/>
</dbReference>
<dbReference type="InterPro" id="IPR013783">
    <property type="entry name" value="Ig-like_fold"/>
</dbReference>
<protein>
    <recommendedName>
        <fullName evidence="3">SLH domain-containing protein</fullName>
    </recommendedName>
</protein>
<dbReference type="SUPFAM" id="SSF56300">
    <property type="entry name" value="Metallo-dependent phosphatases"/>
    <property type="match status" value="1"/>
</dbReference>
<gene>
    <name evidence="4" type="ORF">GCM10008018_49450</name>
</gene>
<dbReference type="PANTHER" id="PTHR45867:SF3">
    <property type="entry name" value="ACID PHOSPHATASE TYPE 7"/>
    <property type="match status" value="1"/>
</dbReference>
<feature type="domain" description="SLH" evidence="3">
    <location>
        <begin position="1050"/>
        <end position="1109"/>
    </location>
</feature>
<dbReference type="Gene3D" id="2.60.40.680">
    <property type="match status" value="1"/>
</dbReference>
<dbReference type="Gene3D" id="2.60.40.380">
    <property type="entry name" value="Purple acid phosphatase-like, N-terminal"/>
    <property type="match status" value="1"/>
</dbReference>
<keyword evidence="5" id="KW-1185">Reference proteome</keyword>
<organism evidence="4 5">
    <name type="scientific">Paenibacillus marchantiophytorum</name>
    <dbReference type="NCBI Taxonomy" id="1619310"/>
    <lineage>
        <taxon>Bacteria</taxon>
        <taxon>Bacillati</taxon>
        <taxon>Bacillota</taxon>
        <taxon>Bacilli</taxon>
        <taxon>Bacillales</taxon>
        <taxon>Paenibacillaceae</taxon>
        <taxon>Paenibacillus</taxon>
    </lineage>
</organism>
<dbReference type="InterPro" id="IPR008965">
    <property type="entry name" value="CBM2/CBM3_carb-bd_dom_sf"/>
</dbReference>
<dbReference type="Pfam" id="PF00395">
    <property type="entry name" value="SLH"/>
    <property type="match status" value="3"/>
</dbReference>
<dbReference type="InterPro" id="IPR002102">
    <property type="entry name" value="Cohesin_dom"/>
</dbReference>
<dbReference type="RefSeq" id="WP_189016193.1">
    <property type="nucleotide sequence ID" value="NZ_BMHE01000032.1"/>
</dbReference>
<accession>A0ABQ1F1P7</accession>
<evidence type="ECO:0000256" key="1">
    <source>
        <dbReference type="ARBA" id="ARBA00022729"/>
    </source>
</evidence>
<dbReference type="PANTHER" id="PTHR45867">
    <property type="entry name" value="PURPLE ACID PHOSPHATASE"/>
    <property type="match status" value="1"/>
</dbReference>
<dbReference type="InterPro" id="IPR015914">
    <property type="entry name" value="PAPs_N"/>
</dbReference>
<dbReference type="SUPFAM" id="SSF49384">
    <property type="entry name" value="Carbohydrate-binding domain"/>
    <property type="match status" value="1"/>
</dbReference>
<comment type="caution">
    <text evidence="4">The sequence shown here is derived from an EMBL/GenBank/DDBJ whole genome shotgun (WGS) entry which is preliminary data.</text>
</comment>
<dbReference type="Gene3D" id="2.60.40.10">
    <property type="entry name" value="Immunoglobulins"/>
    <property type="match status" value="1"/>
</dbReference>
<dbReference type="Pfam" id="PF16656">
    <property type="entry name" value="Pur_ac_phosph_N"/>
    <property type="match status" value="1"/>
</dbReference>
<evidence type="ECO:0000313" key="5">
    <source>
        <dbReference type="Proteomes" id="UP000615455"/>
    </source>
</evidence>
<keyword evidence="1" id="KW-0732">Signal</keyword>
<feature type="compositionally biased region" description="Polar residues" evidence="2">
    <location>
        <begin position="989"/>
        <end position="1001"/>
    </location>
</feature>
<evidence type="ECO:0000259" key="3">
    <source>
        <dbReference type="PROSITE" id="PS51272"/>
    </source>
</evidence>
<sequence length="1241" mass="135333">MFKRQVSKRIKLAVNKATLIFLLISVIIGVLPPEGLVSAESVAPKSVVIEDFENNLSDDVLIQKRNFSGAMSLESDPKHVRFGNNSVRIDYDYIGVKENPSYVYVGPAAGAIPITGAPKKIGMWIYGNNDGHHIFSKFRDSAGKSFEVEYLDENVGVNWTGWKYIEGALPTNRPTPFTLEIYMRIEQSIFDKKNKGTVWVDNVRLIYEDDANEDMTVPKLDVKSPGNNAVLETNRPLIQLNATDDKSGIDPSSIQVDINGHPVTTAYDASSGNIQYQSATAMAGGYHTVHAAVYDRSGNPAEINSTFFIRDGVQYQLEAPNEVISNKSFQLKLQVKNANELKNSYAKLTYDPQTLEIISTEPKVTESLITRNEINNARGEYQFELKGLSKSSIAADGTLVSLNIKVKPSAKMGRGELFKSIGMSDGSVQLTVGEAVYALAQPHSYTIGFPYVLTVKGSSLNTSSTIRVTDDIGVPVEGVSIVLPNSLNPKSYVKVKTAESFLYTNADASSTKISSALQGAQYFSSGATSAGFTAVNLPNGKGTAWVPSADVELGLLTDKWGKTDANGEIRTNLTTLALLSLDLQAVNGDKVSKVLTLPIVPQIGADEPEFVRTYVTEDLKTKMSIVWRTAPRAGEGFIQYVKDSEFVNFDQPNMLQQAAASELLLAPDRTGEALFHKGLLQGLTPGTAYRYRVGYPGHWSAPQVFKTEAAKADSFSFLFVTDSHTNSEEALLIHQNLMQGAFSVFPDTRFVMHGGDIVDDGGIMKQWEQDMKASEKYSGSVPSAYTMGNHDVKNGGKQVFISALGLPGNGMETQEHLTYSYDYEDTHFIVLNSEADEVDMKKQAAWLRENINASKKKWKVAMFHRPAYHTEDGRGPELVTYYLAPVLEELGVDLVLVGHDHALAWTYPMKNGLPLKDGSKGTIYLVGGSSGWKFYDAVKHDYLNYLYDDNLPVYSAISISNDRIVIEARTTDGTKLQATTIEKAKTQDPDSNPGTDPSPSTGPVVPVAPDPTVKPKPDEKPSAPIFADGVKPNQIKEAYSARLAQEKVNPTKLAFTDVSNLWSTKTIATFLKLKVIDGYPDGTFQPNGSITRGEFATIVSKAFGVVKSASTANKLSDVEQHWANEAIAALSSNGIISGYPDGTFKPDREISRAEIIAIISKIVNFNNAKKLNSGVAFTDTANSWNKEHIAKAAEAGLIQGIAARTFAPEQSATRAEALTVMFNAICLDPELKAIIDQLSGK</sequence>
<dbReference type="Gene3D" id="3.60.21.10">
    <property type="match status" value="1"/>
</dbReference>
<name>A0ABQ1F1P7_9BACL</name>
<reference evidence="5" key="1">
    <citation type="journal article" date="2019" name="Int. J. Syst. Evol. Microbiol.">
        <title>The Global Catalogue of Microorganisms (GCM) 10K type strain sequencing project: providing services to taxonomists for standard genome sequencing and annotation.</title>
        <authorList>
            <consortium name="The Broad Institute Genomics Platform"/>
            <consortium name="The Broad Institute Genome Sequencing Center for Infectious Disease"/>
            <person name="Wu L."/>
            <person name="Ma J."/>
        </authorList>
    </citation>
    <scope>NUCLEOTIDE SEQUENCE [LARGE SCALE GENOMIC DNA]</scope>
    <source>
        <strain evidence="5">CGMCC 1.15043</strain>
    </source>
</reference>
<evidence type="ECO:0000313" key="4">
    <source>
        <dbReference type="EMBL" id="GFZ97187.1"/>
    </source>
</evidence>
<proteinExistence type="predicted"/>
<dbReference type="InterPro" id="IPR008963">
    <property type="entry name" value="Purple_acid_Pase-like_N"/>
</dbReference>
<dbReference type="SUPFAM" id="SSF49363">
    <property type="entry name" value="Purple acid phosphatase, N-terminal domain"/>
    <property type="match status" value="1"/>
</dbReference>
<dbReference type="InterPro" id="IPR004843">
    <property type="entry name" value="Calcineurin-like_PHP"/>
</dbReference>
<dbReference type="Proteomes" id="UP000615455">
    <property type="component" value="Unassembled WGS sequence"/>
</dbReference>
<dbReference type="InterPro" id="IPR029052">
    <property type="entry name" value="Metallo-depent_PP-like"/>
</dbReference>